<comment type="subcellular location">
    <subcellularLocation>
        <location evidence="2">Cell membrane</location>
        <topology evidence="2">Single-pass type II membrane protein</topology>
    </subcellularLocation>
    <subcellularLocation>
        <location evidence="6">Membrane</location>
        <topology evidence="6">Single-pass type II membrane protein</topology>
    </subcellularLocation>
</comment>
<reference evidence="8 9" key="1">
    <citation type="submission" date="2019-04" db="EMBL/GenBank/DDBJ databases">
        <title>Vagococcus sp. nov., isolated from faeces of yaks (Bos grunniens).</title>
        <authorList>
            <person name="Ge Y."/>
        </authorList>
    </citation>
    <scope>NUCLEOTIDE SEQUENCE [LARGE SCALE GENOMIC DNA]</scope>
    <source>
        <strain evidence="8 9">MN-17</strain>
    </source>
</reference>
<comment type="similarity">
    <text evidence="3 6">Belongs to the peptidase S26 family.</text>
</comment>
<dbReference type="NCBIfam" id="TIGR02227">
    <property type="entry name" value="sigpep_I_bact"/>
    <property type="match status" value="1"/>
</dbReference>
<keyword evidence="5 6" id="KW-0378">Hydrolase</keyword>
<evidence type="ECO:0000256" key="1">
    <source>
        <dbReference type="ARBA" id="ARBA00000677"/>
    </source>
</evidence>
<evidence type="ECO:0000256" key="3">
    <source>
        <dbReference type="ARBA" id="ARBA00009370"/>
    </source>
</evidence>
<dbReference type="InterPro" id="IPR019533">
    <property type="entry name" value="Peptidase_S26"/>
</dbReference>
<dbReference type="RefSeq" id="WP_136953553.1">
    <property type="nucleotide sequence ID" value="NZ_CP039712.1"/>
</dbReference>
<feature type="transmembrane region" description="Helical" evidence="6">
    <location>
        <begin position="6"/>
        <end position="24"/>
    </location>
</feature>
<dbReference type="EMBL" id="CP039712">
    <property type="protein sequence ID" value="QCI86730.1"/>
    <property type="molecule type" value="Genomic_DNA"/>
</dbReference>
<accession>A0A4D7CXL7</accession>
<name>A0A4D7CXL7_9ENTE</name>
<keyword evidence="6" id="KW-0472">Membrane</keyword>
<dbReference type="PANTHER" id="PTHR43390">
    <property type="entry name" value="SIGNAL PEPTIDASE I"/>
    <property type="match status" value="1"/>
</dbReference>
<proteinExistence type="inferred from homology"/>
<dbReference type="Pfam" id="PF10502">
    <property type="entry name" value="Peptidase_S26"/>
    <property type="match status" value="1"/>
</dbReference>
<dbReference type="InterPro" id="IPR019758">
    <property type="entry name" value="Pept_S26A_signal_pept_1_CS"/>
</dbReference>
<evidence type="ECO:0000259" key="7">
    <source>
        <dbReference type="Pfam" id="PF10502"/>
    </source>
</evidence>
<dbReference type="SUPFAM" id="SSF51306">
    <property type="entry name" value="LexA/Signal peptidase"/>
    <property type="match status" value="1"/>
</dbReference>
<dbReference type="OrthoDB" id="2182076at2"/>
<dbReference type="Gene3D" id="2.10.109.10">
    <property type="entry name" value="Umud Fragment, subunit A"/>
    <property type="match status" value="1"/>
</dbReference>
<feature type="domain" description="Peptidase S26" evidence="7">
    <location>
        <begin position="4"/>
        <end position="157"/>
    </location>
</feature>
<protein>
    <recommendedName>
        <fullName evidence="4 6">Signal peptidase I</fullName>
        <ecNumber evidence="4 6">3.4.21.89</ecNumber>
    </recommendedName>
</protein>
<keyword evidence="9" id="KW-1185">Reference proteome</keyword>
<dbReference type="GO" id="GO:0009003">
    <property type="term" value="F:signal peptidase activity"/>
    <property type="evidence" value="ECO:0007669"/>
    <property type="project" value="UniProtKB-EC"/>
</dbReference>
<dbReference type="CDD" id="cd06530">
    <property type="entry name" value="S26_SPase_I"/>
    <property type="match status" value="1"/>
</dbReference>
<dbReference type="PRINTS" id="PR00727">
    <property type="entry name" value="LEADERPTASE"/>
</dbReference>
<dbReference type="PROSITE" id="PS00761">
    <property type="entry name" value="SPASE_I_3"/>
    <property type="match status" value="1"/>
</dbReference>
<keyword evidence="6" id="KW-0645">Protease</keyword>
<dbReference type="InterPro" id="IPR036286">
    <property type="entry name" value="LexA/Signal_pep-like_sf"/>
</dbReference>
<dbReference type="Proteomes" id="UP000298615">
    <property type="component" value="Chromosome"/>
</dbReference>
<dbReference type="GO" id="GO:0004252">
    <property type="term" value="F:serine-type endopeptidase activity"/>
    <property type="evidence" value="ECO:0007669"/>
    <property type="project" value="InterPro"/>
</dbReference>
<dbReference type="GO" id="GO:0006465">
    <property type="term" value="P:signal peptide processing"/>
    <property type="evidence" value="ECO:0007669"/>
    <property type="project" value="InterPro"/>
</dbReference>
<evidence type="ECO:0000256" key="6">
    <source>
        <dbReference type="RuleBase" id="RU362042"/>
    </source>
</evidence>
<evidence type="ECO:0000256" key="4">
    <source>
        <dbReference type="ARBA" id="ARBA00013208"/>
    </source>
</evidence>
<gene>
    <name evidence="8" type="primary">lepB</name>
    <name evidence="8" type="ORF">FA707_07015</name>
</gene>
<evidence type="ECO:0000256" key="5">
    <source>
        <dbReference type="ARBA" id="ARBA00022801"/>
    </source>
</evidence>
<keyword evidence="6" id="KW-1133">Transmembrane helix</keyword>
<keyword evidence="6" id="KW-0812">Transmembrane</keyword>
<evidence type="ECO:0000313" key="9">
    <source>
        <dbReference type="Proteomes" id="UP000298615"/>
    </source>
</evidence>
<organism evidence="8 9">
    <name type="scientific">Vagococcus zengguangii</name>
    <dbReference type="NCBI Taxonomy" id="2571750"/>
    <lineage>
        <taxon>Bacteria</taxon>
        <taxon>Bacillati</taxon>
        <taxon>Bacillota</taxon>
        <taxon>Bacilli</taxon>
        <taxon>Lactobacillales</taxon>
        <taxon>Enterococcaceae</taxon>
        <taxon>Vagococcus</taxon>
    </lineage>
</organism>
<sequence length="167" mass="19093">MKKNFILIALSITVTCLLIYTNLFKIHLIEGKSMEPTVHNNEAVLLRKTNKISRYVLIGFEDELAGNLLLKRVIGMPGDSYIIASNQLILTEKEENNFSSVSKFQLDENVAKELSHYNMIPENQYFVVGDNRGISNDSRKLGFVNKEDIEGEVIYRIFPLNRIGRVK</sequence>
<dbReference type="AlphaFoldDB" id="A0A4D7CXL7"/>
<comment type="catalytic activity">
    <reaction evidence="1 6">
        <text>Cleavage of hydrophobic, N-terminal signal or leader sequences from secreted and periplasmic proteins.</text>
        <dbReference type="EC" id="3.4.21.89"/>
    </reaction>
</comment>
<dbReference type="KEGG" id="vao:FA707_07015"/>
<dbReference type="GO" id="GO:0005886">
    <property type="term" value="C:plasma membrane"/>
    <property type="evidence" value="ECO:0007669"/>
    <property type="project" value="UniProtKB-SubCell"/>
</dbReference>
<dbReference type="InterPro" id="IPR000223">
    <property type="entry name" value="Pept_S26A_signal_pept_1"/>
</dbReference>
<dbReference type="PANTHER" id="PTHR43390:SF1">
    <property type="entry name" value="CHLOROPLAST PROCESSING PEPTIDASE"/>
    <property type="match status" value="1"/>
</dbReference>
<evidence type="ECO:0000313" key="8">
    <source>
        <dbReference type="EMBL" id="QCI86730.1"/>
    </source>
</evidence>
<evidence type="ECO:0000256" key="2">
    <source>
        <dbReference type="ARBA" id="ARBA00004401"/>
    </source>
</evidence>
<dbReference type="EC" id="3.4.21.89" evidence="4 6"/>